<feature type="compositionally biased region" description="Basic and acidic residues" evidence="1">
    <location>
        <begin position="43"/>
        <end position="59"/>
    </location>
</feature>
<dbReference type="Proteomes" id="UP001177003">
    <property type="component" value="Chromosome 3"/>
</dbReference>
<gene>
    <name evidence="2" type="ORF">LSALG_LOCUS16525</name>
</gene>
<evidence type="ECO:0000313" key="2">
    <source>
        <dbReference type="EMBL" id="CAI9276552.1"/>
    </source>
</evidence>
<feature type="region of interest" description="Disordered" evidence="1">
    <location>
        <begin position="23"/>
        <end position="122"/>
    </location>
</feature>
<dbReference type="PANTHER" id="PTHR36410">
    <property type="entry name" value="EXPRESSED PROTEIN"/>
    <property type="match status" value="1"/>
</dbReference>
<proteinExistence type="predicted"/>
<name>A0AA36DZP9_LACSI</name>
<feature type="compositionally biased region" description="Polar residues" evidence="1">
    <location>
        <begin position="31"/>
        <end position="42"/>
    </location>
</feature>
<dbReference type="PANTHER" id="PTHR36410:SF4">
    <property type="entry name" value="DEHYDRIN"/>
    <property type="match status" value="1"/>
</dbReference>
<accession>A0AA36DZP9</accession>
<protein>
    <submittedName>
        <fullName evidence="2">Uncharacterized protein</fullName>
    </submittedName>
</protein>
<evidence type="ECO:0000256" key="1">
    <source>
        <dbReference type="SAM" id="MobiDB-lite"/>
    </source>
</evidence>
<dbReference type="EMBL" id="OX465079">
    <property type="protein sequence ID" value="CAI9276552.1"/>
    <property type="molecule type" value="Genomic_DNA"/>
</dbReference>
<evidence type="ECO:0000313" key="3">
    <source>
        <dbReference type="Proteomes" id="UP001177003"/>
    </source>
</evidence>
<organism evidence="2 3">
    <name type="scientific">Lactuca saligna</name>
    <name type="common">Willowleaf lettuce</name>
    <dbReference type="NCBI Taxonomy" id="75948"/>
    <lineage>
        <taxon>Eukaryota</taxon>
        <taxon>Viridiplantae</taxon>
        <taxon>Streptophyta</taxon>
        <taxon>Embryophyta</taxon>
        <taxon>Tracheophyta</taxon>
        <taxon>Spermatophyta</taxon>
        <taxon>Magnoliopsida</taxon>
        <taxon>eudicotyledons</taxon>
        <taxon>Gunneridae</taxon>
        <taxon>Pentapetalae</taxon>
        <taxon>asterids</taxon>
        <taxon>campanulids</taxon>
        <taxon>Asterales</taxon>
        <taxon>Asteraceae</taxon>
        <taxon>Cichorioideae</taxon>
        <taxon>Cichorieae</taxon>
        <taxon>Lactucinae</taxon>
        <taxon>Lactuca</taxon>
    </lineage>
</organism>
<feature type="compositionally biased region" description="Basic and acidic residues" evidence="1">
    <location>
        <begin position="103"/>
        <end position="122"/>
    </location>
</feature>
<keyword evidence="3" id="KW-1185">Reference proteome</keyword>
<dbReference type="AlphaFoldDB" id="A0AA36DZP9"/>
<sequence length="122" mass="13321">MFNTIRSVSFQIKQPVGKVSTIIRSVRRSGSGPSINNQTSPNKAEKIQHSQEPTHEGDHVMSNSFGDGYSTRSDEEGFGGTFSGNQSLSGREQEKIVSANAPEYDRSQGSDTTEKEDGRNQP</sequence>
<reference evidence="2" key="1">
    <citation type="submission" date="2023-04" db="EMBL/GenBank/DDBJ databases">
        <authorList>
            <person name="Vijverberg K."/>
            <person name="Xiong W."/>
            <person name="Schranz E."/>
        </authorList>
    </citation>
    <scope>NUCLEOTIDE SEQUENCE</scope>
</reference>